<dbReference type="EMBL" id="LN847013">
    <property type="protein sequence ID" value="CRI42140.1"/>
    <property type="molecule type" value="Genomic_DNA"/>
</dbReference>
<name>A0A0F7WP92_CHLPN</name>
<accession>A0A0F7WP92</accession>
<gene>
    <name evidence="1" type="ORF">BN1224_DC9_AE_00040</name>
</gene>
<reference evidence="1" key="1">
    <citation type="submission" date="2015-05" db="EMBL/GenBank/DDBJ databases">
        <authorList>
            <person name="Rattei Thomas"/>
        </authorList>
    </citation>
    <scope>NUCLEOTIDE SEQUENCE</scope>
    <source>
        <strain evidence="1">DC9</strain>
    </source>
</reference>
<proteinExistence type="predicted"/>
<organism evidence="1">
    <name type="scientific">Chlamydia pneumoniae</name>
    <name type="common">Chlamydophila pneumoniae</name>
    <dbReference type="NCBI Taxonomy" id="83558"/>
    <lineage>
        <taxon>Bacteria</taxon>
        <taxon>Pseudomonadati</taxon>
        <taxon>Chlamydiota</taxon>
        <taxon>Chlamydiia</taxon>
        <taxon>Chlamydiales</taxon>
        <taxon>Chlamydiaceae</taxon>
        <taxon>Chlamydia/Chlamydophila group</taxon>
        <taxon>Chlamydia</taxon>
    </lineage>
</organism>
<sequence>MNTNFAKTYAGSLRLQHDASLYSVVSILLGEGGLREILLPYVSKTQPCSFYGQLSYGHTDHRMKTESPPPDALDGSYFLGRICLGWRAGNSSCC</sequence>
<protein>
    <submittedName>
        <fullName evidence="1">Uncharacterized protein</fullName>
    </submittedName>
</protein>
<evidence type="ECO:0000313" key="1">
    <source>
        <dbReference type="EMBL" id="CRI42140.1"/>
    </source>
</evidence>
<dbReference type="AlphaFoldDB" id="A0A0F7WP92"/>